<dbReference type="SUPFAM" id="SSF53686">
    <property type="entry name" value="Tryptophan synthase beta subunit-like PLP-dependent enzymes"/>
    <property type="match status" value="1"/>
</dbReference>
<dbReference type="PANTHER" id="PTHR43780:SF2">
    <property type="entry name" value="1-AMINOCYCLOPROPANE-1-CARBOXYLATE DEAMINASE-RELATED"/>
    <property type="match status" value="1"/>
</dbReference>
<sequence length="301" mass="32882">MDLPFCPKPSPLQAVSDAVTERAGVQLFVKRDDLLHPTVSGNKWRKLKYLLQSLDPADSPRLLTFGGAHSNHLYALAAAGAALQVPTVGIVRGEEYAHPARETSTLRFCREQGMELHFVSREHYRQRHDPAYLQQLQSTFRATLVVPEGGTTSLALPGVRELVQETEAQLGYRPIYYAVAAGTGGTAAGILSAGAQVLAFSALKGGHFLEKEIEELLPPETCVGTLQLFTEYHQGGYGRHSPQLLAFIQKFEQEHGILLEQVYTGKLFFGLYDLLQKGYFPAGSTLVAVHTGGLQGRLPGL</sequence>
<dbReference type="AlphaFoldDB" id="A0A840TLZ7"/>
<evidence type="ECO:0000256" key="4">
    <source>
        <dbReference type="PIRSR" id="PIRSR006278-1"/>
    </source>
</evidence>
<feature type="domain" description="Tryptophan synthase beta chain-like PALP" evidence="6">
    <location>
        <begin position="16"/>
        <end position="292"/>
    </location>
</feature>
<accession>A0A840TLZ7</accession>
<organism evidence="7 8">
    <name type="scientific">Rhabdobacter roseus</name>
    <dbReference type="NCBI Taxonomy" id="1655419"/>
    <lineage>
        <taxon>Bacteria</taxon>
        <taxon>Pseudomonadati</taxon>
        <taxon>Bacteroidota</taxon>
        <taxon>Cytophagia</taxon>
        <taxon>Cytophagales</taxon>
        <taxon>Cytophagaceae</taxon>
        <taxon>Rhabdobacter</taxon>
    </lineage>
</organism>
<proteinExistence type="inferred from homology"/>
<evidence type="ECO:0000259" key="6">
    <source>
        <dbReference type="Pfam" id="PF00291"/>
    </source>
</evidence>
<dbReference type="PANTHER" id="PTHR43780">
    <property type="entry name" value="1-AMINOCYCLOPROPANE-1-CARBOXYLATE DEAMINASE-RELATED"/>
    <property type="match status" value="1"/>
</dbReference>
<dbReference type="PIRSF" id="PIRSF006278">
    <property type="entry name" value="ACCD_DCysDesulf"/>
    <property type="match status" value="1"/>
</dbReference>
<keyword evidence="3 5" id="KW-0663">Pyridoxal phosphate</keyword>
<comment type="cofactor">
    <cofactor evidence="1">
        <name>pyridoxal 5'-phosphate</name>
        <dbReference type="ChEBI" id="CHEBI:597326"/>
    </cofactor>
</comment>
<dbReference type="Proteomes" id="UP000557307">
    <property type="component" value="Unassembled WGS sequence"/>
</dbReference>
<evidence type="ECO:0000313" key="7">
    <source>
        <dbReference type="EMBL" id="MBB5283945.1"/>
    </source>
</evidence>
<dbReference type="Pfam" id="PF00291">
    <property type="entry name" value="PALP"/>
    <property type="match status" value="1"/>
</dbReference>
<dbReference type="EMBL" id="JACHGF010000003">
    <property type="protein sequence ID" value="MBB5283945.1"/>
    <property type="molecule type" value="Genomic_DNA"/>
</dbReference>
<evidence type="ECO:0000256" key="3">
    <source>
        <dbReference type="ARBA" id="ARBA00022898"/>
    </source>
</evidence>
<gene>
    <name evidence="7" type="ORF">HNQ92_002088</name>
</gene>
<evidence type="ECO:0000256" key="5">
    <source>
        <dbReference type="PIRSR" id="PIRSR006278-2"/>
    </source>
</evidence>
<reference evidence="7 8" key="1">
    <citation type="submission" date="2020-08" db="EMBL/GenBank/DDBJ databases">
        <title>Genomic Encyclopedia of Type Strains, Phase IV (KMG-IV): sequencing the most valuable type-strain genomes for metagenomic binning, comparative biology and taxonomic classification.</title>
        <authorList>
            <person name="Goeker M."/>
        </authorList>
    </citation>
    <scope>NUCLEOTIDE SEQUENCE [LARGE SCALE GENOMIC DNA]</scope>
    <source>
        <strain evidence="7 8">DSM 105074</strain>
    </source>
</reference>
<evidence type="ECO:0000313" key="8">
    <source>
        <dbReference type="Proteomes" id="UP000557307"/>
    </source>
</evidence>
<dbReference type="InterPro" id="IPR027278">
    <property type="entry name" value="ACCD_DCysDesulf"/>
</dbReference>
<feature type="active site" description="Nucleophile" evidence="4">
    <location>
        <position position="70"/>
    </location>
</feature>
<comment type="caution">
    <text evidence="7">The sequence shown here is derived from an EMBL/GenBank/DDBJ whole genome shotgun (WGS) entry which is preliminary data.</text>
</comment>
<dbReference type="Gene3D" id="3.40.50.1100">
    <property type="match status" value="2"/>
</dbReference>
<dbReference type="RefSeq" id="WP_343062982.1">
    <property type="nucleotide sequence ID" value="NZ_JACHGF010000003.1"/>
</dbReference>
<protein>
    <submittedName>
        <fullName evidence="7">1-aminocyclopropane-1-carboxylate deaminase/D-cysteine desulfhydrase-like pyridoxal-dependent ACC family enzyme</fullName>
    </submittedName>
</protein>
<comment type="similarity">
    <text evidence="2">Belongs to the ACC deaminase/D-cysteine desulfhydrase family.</text>
</comment>
<keyword evidence="8" id="KW-1185">Reference proteome</keyword>
<feature type="modified residue" description="N6-(pyridoxal phosphate)lysine" evidence="5">
    <location>
        <position position="43"/>
    </location>
</feature>
<evidence type="ECO:0000256" key="1">
    <source>
        <dbReference type="ARBA" id="ARBA00001933"/>
    </source>
</evidence>
<name>A0A840TLZ7_9BACT</name>
<dbReference type="GO" id="GO:0019148">
    <property type="term" value="F:D-cysteine desulfhydrase activity"/>
    <property type="evidence" value="ECO:0007669"/>
    <property type="project" value="TreeGrafter"/>
</dbReference>
<dbReference type="InterPro" id="IPR036052">
    <property type="entry name" value="TrpB-like_PALP_sf"/>
</dbReference>
<dbReference type="InterPro" id="IPR001926">
    <property type="entry name" value="TrpB-like_PALP"/>
</dbReference>
<evidence type="ECO:0000256" key="2">
    <source>
        <dbReference type="ARBA" id="ARBA00008639"/>
    </source>
</evidence>